<dbReference type="Pfam" id="PF01546">
    <property type="entry name" value="Peptidase_M20"/>
    <property type="match status" value="1"/>
</dbReference>
<dbReference type="PANTHER" id="PTHR11014:SF63">
    <property type="entry name" value="METALLOPEPTIDASE, PUTATIVE (AFU_ORTHOLOGUE AFUA_6G09600)-RELATED"/>
    <property type="match status" value="1"/>
</dbReference>
<organism evidence="3 4">
    <name type="scientific">Sporothrix bragantina</name>
    <dbReference type="NCBI Taxonomy" id="671064"/>
    <lineage>
        <taxon>Eukaryota</taxon>
        <taxon>Fungi</taxon>
        <taxon>Dikarya</taxon>
        <taxon>Ascomycota</taxon>
        <taxon>Pezizomycotina</taxon>
        <taxon>Sordariomycetes</taxon>
        <taxon>Sordariomycetidae</taxon>
        <taxon>Ophiostomatales</taxon>
        <taxon>Ophiostomataceae</taxon>
        <taxon>Sporothrix</taxon>
    </lineage>
</organism>
<dbReference type="Gene3D" id="3.30.70.360">
    <property type="match status" value="1"/>
</dbReference>
<evidence type="ECO:0000256" key="1">
    <source>
        <dbReference type="ARBA" id="ARBA00006247"/>
    </source>
</evidence>
<evidence type="ECO:0000259" key="2">
    <source>
        <dbReference type="Pfam" id="PF07687"/>
    </source>
</evidence>
<name>A0ABP0CTI9_9PEZI</name>
<dbReference type="InterPro" id="IPR002933">
    <property type="entry name" value="Peptidase_M20"/>
</dbReference>
<dbReference type="SUPFAM" id="SSF53187">
    <property type="entry name" value="Zn-dependent exopeptidases"/>
    <property type="match status" value="1"/>
</dbReference>
<evidence type="ECO:0000313" key="4">
    <source>
        <dbReference type="Proteomes" id="UP001642406"/>
    </source>
</evidence>
<sequence>MIVLCQIPAGEGAPSYVEEYRNSSYVPRFVDTELGRQIVAPDTPYVARAGRSCLYFIDTRFDIASAMHIKEQVERATVPDSDTHIYVDDITATAEVRNADTGEVLFIFDPVYARLFFASSMNKLNPSLNLPEHESNGDHVVEYEDSGALLVHEDVANKDPWEYEDQYKHFHSNPELSLQEKETSSTIANHKALSAYKVLTSIGGNGVVGVLSNGDGPTVLLRADMDALPVKEKTGLDYASKVTVKNESGETIPVMHACGHDMHVTCLLGAAGWLSSENVRKNWAGTLVVLFQPNEERGEGARAMVDGGLYDKIPEPDVFLAQHVMPMRTGKVAVKAGTMIAAADSFKITVYGRGGHGSMPQLCIDPVVLAANIVLRLQGIVAREVDPQDTAVVTVGSLHVGQSDNIIADDAVLLVDECEASNCEKAPTFERTRQFPLTVNDPGVTQKISTAFANHFGDTFDPAPPTANASEDMSDLATAIKKPYCYWFIGGIDGKKWDKAEKEGRIAEDIPVNHSLLFAPAIEPTLRTGIEALCVAALAYLVGQQDS</sequence>
<gene>
    <name evidence="3" type="ORF">SBRCBS47491_009283</name>
</gene>
<dbReference type="PANTHER" id="PTHR11014">
    <property type="entry name" value="PEPTIDASE M20 FAMILY MEMBER"/>
    <property type="match status" value="1"/>
</dbReference>
<keyword evidence="4" id="KW-1185">Reference proteome</keyword>
<dbReference type="SUPFAM" id="SSF55031">
    <property type="entry name" value="Bacterial exopeptidase dimerisation domain"/>
    <property type="match status" value="1"/>
</dbReference>
<protein>
    <recommendedName>
        <fullName evidence="2">Peptidase M20 dimerisation domain-containing protein</fullName>
    </recommendedName>
</protein>
<feature type="domain" description="Peptidase M20 dimerisation" evidence="2">
    <location>
        <begin position="345"/>
        <end position="416"/>
    </location>
</feature>
<comment type="caution">
    <text evidence="3">The sequence shown here is derived from an EMBL/GenBank/DDBJ whole genome shotgun (WGS) entry which is preliminary data.</text>
</comment>
<dbReference type="NCBIfam" id="TIGR01891">
    <property type="entry name" value="amidohydrolases"/>
    <property type="match status" value="1"/>
</dbReference>
<dbReference type="Proteomes" id="UP001642406">
    <property type="component" value="Unassembled WGS sequence"/>
</dbReference>
<dbReference type="Pfam" id="PF07687">
    <property type="entry name" value="M20_dimer"/>
    <property type="match status" value="1"/>
</dbReference>
<reference evidence="3 4" key="1">
    <citation type="submission" date="2024-01" db="EMBL/GenBank/DDBJ databases">
        <authorList>
            <person name="Allen C."/>
            <person name="Tagirdzhanova G."/>
        </authorList>
    </citation>
    <scope>NUCLEOTIDE SEQUENCE [LARGE SCALE GENOMIC DNA]</scope>
</reference>
<dbReference type="InterPro" id="IPR011650">
    <property type="entry name" value="Peptidase_M20_dimer"/>
</dbReference>
<evidence type="ECO:0000313" key="3">
    <source>
        <dbReference type="EMBL" id="CAK7235408.1"/>
    </source>
</evidence>
<proteinExistence type="inferred from homology"/>
<dbReference type="InterPro" id="IPR036264">
    <property type="entry name" value="Bact_exopeptidase_dim_dom"/>
</dbReference>
<dbReference type="InterPro" id="IPR017439">
    <property type="entry name" value="Amidohydrolase"/>
</dbReference>
<dbReference type="EMBL" id="CAWUHC010000141">
    <property type="protein sequence ID" value="CAK7235408.1"/>
    <property type="molecule type" value="Genomic_DNA"/>
</dbReference>
<dbReference type="Gene3D" id="3.40.630.10">
    <property type="entry name" value="Zn peptidases"/>
    <property type="match status" value="1"/>
</dbReference>
<comment type="similarity">
    <text evidence="1">Belongs to the peptidase M20A family.</text>
</comment>
<accession>A0ABP0CTI9</accession>